<gene>
    <name evidence="1" type="ORF">GCM10007157_03590</name>
</gene>
<dbReference type="AlphaFoldDB" id="A0A8H9IPG5"/>
<dbReference type="Proteomes" id="UP000623776">
    <property type="component" value="Unassembled WGS sequence"/>
</dbReference>
<proteinExistence type="predicted"/>
<evidence type="ECO:0000313" key="2">
    <source>
        <dbReference type="Proteomes" id="UP000623776"/>
    </source>
</evidence>
<dbReference type="EMBL" id="BMXN01000002">
    <property type="protein sequence ID" value="GHD54818.1"/>
    <property type="molecule type" value="Genomic_DNA"/>
</dbReference>
<organism evidence="1 2">
    <name type="scientific">Vreelandella hamiltonii</name>
    <dbReference type="NCBI Taxonomy" id="502829"/>
    <lineage>
        <taxon>Bacteria</taxon>
        <taxon>Pseudomonadati</taxon>
        <taxon>Pseudomonadota</taxon>
        <taxon>Gammaproteobacteria</taxon>
        <taxon>Oceanospirillales</taxon>
        <taxon>Halomonadaceae</taxon>
        <taxon>Vreelandella</taxon>
    </lineage>
</organism>
<accession>A0A8H9IPG5</accession>
<comment type="caution">
    <text evidence="1">The sequence shown here is derived from an EMBL/GenBank/DDBJ whole genome shotgun (WGS) entry which is preliminary data.</text>
</comment>
<sequence length="82" mass="9145">MMTADERERVILALEALIHDTRQTLANVEKHGLEEAQPKDYQALLDILDTAVKQQRAHTLAMLKVEEGLNEPPRSGAALSLK</sequence>
<protein>
    <submittedName>
        <fullName evidence="1">Uncharacterized protein</fullName>
    </submittedName>
</protein>
<reference evidence="2" key="1">
    <citation type="journal article" date="2019" name="Int. J. Syst. Evol. Microbiol.">
        <title>The Global Catalogue of Microorganisms (GCM) 10K type strain sequencing project: providing services to taxonomists for standard genome sequencing and annotation.</title>
        <authorList>
            <consortium name="The Broad Institute Genomics Platform"/>
            <consortium name="The Broad Institute Genome Sequencing Center for Infectious Disease"/>
            <person name="Wu L."/>
            <person name="Ma J."/>
        </authorList>
    </citation>
    <scope>NUCLEOTIDE SEQUENCE [LARGE SCALE GENOMIC DNA]</scope>
    <source>
        <strain evidence="2">KCTC 22154</strain>
    </source>
</reference>
<keyword evidence="2" id="KW-1185">Reference proteome</keyword>
<evidence type="ECO:0000313" key="1">
    <source>
        <dbReference type="EMBL" id="GHD54818.1"/>
    </source>
</evidence>
<dbReference type="RefSeq" id="WP_229800681.1">
    <property type="nucleotide sequence ID" value="NZ_BMXN01000002.1"/>
</dbReference>
<name>A0A8H9IPG5_9GAMM</name>